<protein>
    <submittedName>
        <fullName evidence="2">Uncharacterized protein</fullName>
    </submittedName>
</protein>
<dbReference type="PANTHER" id="PTHR33675:SF1">
    <property type="entry name" value="HOLOCARBOXYLASE SYNTHETASE"/>
    <property type="match status" value="1"/>
</dbReference>
<dbReference type="Proteomes" id="UP001085076">
    <property type="component" value="Miscellaneous, Linkage group lg01"/>
</dbReference>
<evidence type="ECO:0000256" key="1">
    <source>
        <dbReference type="SAM" id="MobiDB-lite"/>
    </source>
</evidence>
<reference evidence="2" key="2">
    <citation type="journal article" date="2022" name="Hortic Res">
        <title>The genome of Dioscorea zingiberensis sheds light on the biosynthesis, origin and evolution of the medicinally important diosgenin saponins.</title>
        <authorList>
            <person name="Li Y."/>
            <person name="Tan C."/>
            <person name="Li Z."/>
            <person name="Guo J."/>
            <person name="Li S."/>
            <person name="Chen X."/>
            <person name="Wang C."/>
            <person name="Dai X."/>
            <person name="Yang H."/>
            <person name="Song W."/>
            <person name="Hou L."/>
            <person name="Xu J."/>
            <person name="Tong Z."/>
            <person name="Xu A."/>
            <person name="Yuan X."/>
            <person name="Wang W."/>
            <person name="Yang Q."/>
            <person name="Chen L."/>
            <person name="Sun Z."/>
            <person name="Wang K."/>
            <person name="Pan B."/>
            <person name="Chen J."/>
            <person name="Bao Y."/>
            <person name="Liu F."/>
            <person name="Qi X."/>
            <person name="Gang D.R."/>
            <person name="Wen J."/>
            <person name="Li J."/>
        </authorList>
    </citation>
    <scope>NUCLEOTIDE SEQUENCE</scope>
    <source>
        <strain evidence="2">Dzin_1.0</strain>
    </source>
</reference>
<evidence type="ECO:0000313" key="3">
    <source>
        <dbReference type="Proteomes" id="UP001085076"/>
    </source>
</evidence>
<keyword evidence="3" id="KW-1185">Reference proteome</keyword>
<organism evidence="2 3">
    <name type="scientific">Dioscorea zingiberensis</name>
    <dbReference type="NCBI Taxonomy" id="325984"/>
    <lineage>
        <taxon>Eukaryota</taxon>
        <taxon>Viridiplantae</taxon>
        <taxon>Streptophyta</taxon>
        <taxon>Embryophyta</taxon>
        <taxon>Tracheophyta</taxon>
        <taxon>Spermatophyta</taxon>
        <taxon>Magnoliopsida</taxon>
        <taxon>Liliopsida</taxon>
        <taxon>Dioscoreales</taxon>
        <taxon>Dioscoreaceae</taxon>
        <taxon>Dioscorea</taxon>
    </lineage>
</organism>
<name>A0A9D5D9Z4_9LILI</name>
<comment type="caution">
    <text evidence="2">The sequence shown here is derived from an EMBL/GenBank/DDBJ whole genome shotgun (WGS) entry which is preliminary data.</text>
</comment>
<reference evidence="2" key="1">
    <citation type="submission" date="2021-03" db="EMBL/GenBank/DDBJ databases">
        <authorList>
            <person name="Li Z."/>
            <person name="Yang C."/>
        </authorList>
    </citation>
    <scope>NUCLEOTIDE SEQUENCE</scope>
    <source>
        <strain evidence="2">Dzin_1.0</strain>
        <tissue evidence="2">Leaf</tissue>
    </source>
</reference>
<dbReference type="AlphaFoldDB" id="A0A9D5D9Z4"/>
<accession>A0A9D5D9Z4</accession>
<sequence>MVTQYKSEAHRRYSPRSRKGVVGHEANTLEALDRVVIPFILARLGRPPGSIAELMHEAPAGLWRIKDRRSPGLLELIGQSSRWISPQGWPQHADDPRALGWLRLPRRRLVQAAAVDEWCIGAWPHVSYCTLSRPLSFRMASPGAGNAGSTRHVAGVRIEDGDTCSHELLVPGIPFVRSLAVGDAFFCNTKKRAQIFELFFVWQNEIEYGGDEASASPRLQAPNQHPQSNMHFANAGMQTSSGVIAQAAVGHTPRASQSDQAKNLVFSNTLSSPVEEAFSLINLLRRLLPKCCSTSFK</sequence>
<proteinExistence type="predicted"/>
<evidence type="ECO:0000313" key="2">
    <source>
        <dbReference type="EMBL" id="KAJ0988041.1"/>
    </source>
</evidence>
<gene>
    <name evidence="2" type="ORF">J5N97_006397</name>
</gene>
<feature type="region of interest" description="Disordered" evidence="1">
    <location>
        <begin position="1"/>
        <end position="20"/>
    </location>
</feature>
<dbReference type="EMBL" id="JAGGNH010000001">
    <property type="protein sequence ID" value="KAJ0988041.1"/>
    <property type="molecule type" value="Genomic_DNA"/>
</dbReference>
<dbReference type="PANTHER" id="PTHR33675">
    <property type="entry name" value="NUCLEAR RECEPTOR FAMILY 2 GROUP C PROTEIN"/>
    <property type="match status" value="1"/>
</dbReference>
<dbReference type="OrthoDB" id="755598at2759"/>